<gene>
    <name evidence="2" type="ORF">FTJAE_11951</name>
</gene>
<evidence type="ECO:0000259" key="1">
    <source>
        <dbReference type="Pfam" id="PF17111"/>
    </source>
</evidence>
<comment type="caution">
    <text evidence="2">The sequence shown here is derived from an EMBL/GenBank/DDBJ whole genome shotgun (WGS) entry which is preliminary data.</text>
</comment>
<dbReference type="InterPro" id="IPR031348">
    <property type="entry name" value="PigL_N"/>
</dbReference>
<dbReference type="SUPFAM" id="SSF48403">
    <property type="entry name" value="Ankyrin repeat"/>
    <property type="match status" value="1"/>
</dbReference>
<dbReference type="AlphaFoldDB" id="A0A8H5QRF4"/>
<dbReference type="RefSeq" id="XP_037201000.1">
    <property type="nucleotide sequence ID" value="XM_037344949.1"/>
</dbReference>
<dbReference type="GeneID" id="59297219"/>
<dbReference type="Proteomes" id="UP000530670">
    <property type="component" value="Unassembled WGS sequence"/>
</dbReference>
<dbReference type="Pfam" id="PF17111">
    <property type="entry name" value="PigL_N"/>
    <property type="match status" value="1"/>
</dbReference>
<dbReference type="OrthoDB" id="539213at2759"/>
<evidence type="ECO:0000313" key="2">
    <source>
        <dbReference type="EMBL" id="KAF5619363.1"/>
    </source>
</evidence>
<accession>A0A8H5QRF4</accession>
<dbReference type="InterPro" id="IPR036770">
    <property type="entry name" value="Ankyrin_rpt-contain_sf"/>
</dbReference>
<sequence length="894" mass="99747">MFCIVSGLHEPQTACVNKSSITKVLHLQVEVTLLEASLLITVHNSLLKPTGLAAVDVHPKVTNQAVLTALNFTITNAQTSWDFTLGSLFQPCALPTNLDLSSQSPFPVTPEEMEAVGAGASILTFITVAFSVTQSIHSALSAIKDGPRVIRLLTDEISQLKSILQRLNEVSFVSIDEIDKSQLDNLAKRCKDDLSALNSRLESLDVATSDDRRGRLWTKLKLSFSEKDLDQIRHVVRGHVQHLTVRLNLIQVQQGSFTATQSTQILDLLQQLKQDMSALQTTNTATLTPEEDLSSTSARVTELNDEEMDCSPDTSLDESINRLMRLLEKKPCVVESDDSEELLKDVEHLLECVRNDAEPVESEGTCQNCRQDVSKELKLMANIILSSPSMIINHTERKRKGFKTNDGVMTITTAKRRRKSFSEGENEKAKNEARRDFLAKLTYTSKSTKKMLTLSANQGQLLANSFSTLLPCVMVCNILPINSLVFDTARNGSVHDLVGLLEGGKAGIHDHDTNGWSLLHGLDVDEIVSRPETTVWITPSHLAITAEVPIGHYEALLHAGADVTLEVGEQTAVQWITNNDTEAKSILMKRTLDLSPFVYANSSAGPHESQDLIPRICNNAFIGDDSEPRQALQQVRLLVEKGYDVNSTLNGQTCLHQLFLKSHIWLQRIPEFMELLSYLIENGADLQVEDDEGYKPWHYAYSATCEACYLFCPSGKGDVWDAVLTYLGYDIMEERKCYPRKARYIIGYSREDFEKLWDKQRDDCPYWDDQLWPPASERSDTASFSSSLTRGNICDMCRDCLDNPDCFDCGVCLSSFEFFCEDDNHGHDESCPRKQVGGWELQEDDDEVYWKLVPFLDGVSDYDVFSSGDSEDGGILLQDSFEEAFSGASAEDVS</sequence>
<evidence type="ECO:0000313" key="3">
    <source>
        <dbReference type="Proteomes" id="UP000530670"/>
    </source>
</evidence>
<organism evidence="2 3">
    <name type="scientific">Fusarium tjaetaba</name>
    <dbReference type="NCBI Taxonomy" id="1567544"/>
    <lineage>
        <taxon>Eukaryota</taxon>
        <taxon>Fungi</taxon>
        <taxon>Dikarya</taxon>
        <taxon>Ascomycota</taxon>
        <taxon>Pezizomycotina</taxon>
        <taxon>Sordariomycetes</taxon>
        <taxon>Hypocreomycetidae</taxon>
        <taxon>Hypocreales</taxon>
        <taxon>Nectriaceae</taxon>
        <taxon>Fusarium</taxon>
        <taxon>Fusarium fujikuroi species complex</taxon>
    </lineage>
</organism>
<proteinExistence type="predicted"/>
<feature type="domain" description="Azaphilone pigments biosynthesis cluster protein L N-terminal" evidence="1">
    <location>
        <begin position="113"/>
        <end position="306"/>
    </location>
</feature>
<keyword evidence="3" id="KW-1185">Reference proteome</keyword>
<protein>
    <recommendedName>
        <fullName evidence="1">Azaphilone pigments biosynthesis cluster protein L N-terminal domain-containing protein</fullName>
    </recommendedName>
</protein>
<dbReference type="Gene3D" id="1.25.40.20">
    <property type="entry name" value="Ankyrin repeat-containing domain"/>
    <property type="match status" value="1"/>
</dbReference>
<name>A0A8H5QRF4_9HYPO</name>
<dbReference type="EMBL" id="JAAQRI010000308">
    <property type="protein sequence ID" value="KAF5619363.1"/>
    <property type="molecule type" value="Genomic_DNA"/>
</dbReference>
<reference evidence="2 3" key="1">
    <citation type="submission" date="2020-05" db="EMBL/GenBank/DDBJ databases">
        <title>Identification and distribution of gene clusters putatively required for synthesis of sphingolipid metabolism inhibitors in phylogenetically diverse species of the filamentous fungus Fusarium.</title>
        <authorList>
            <person name="Kim H.-S."/>
            <person name="Busman M."/>
            <person name="Brown D.W."/>
            <person name="Divon H."/>
            <person name="Uhlig S."/>
            <person name="Proctor R.H."/>
        </authorList>
    </citation>
    <scope>NUCLEOTIDE SEQUENCE [LARGE SCALE GENOMIC DNA]</scope>
    <source>
        <strain evidence="2 3">NRRL 66243</strain>
    </source>
</reference>